<evidence type="ECO:0000259" key="7">
    <source>
        <dbReference type="Pfam" id="PF12256"/>
    </source>
</evidence>
<dbReference type="Pfam" id="PF12256">
    <property type="entry name" value="TcdB_toxin_midN"/>
    <property type="match status" value="1"/>
</dbReference>
<evidence type="ECO:0000256" key="1">
    <source>
        <dbReference type="ARBA" id="ARBA00004613"/>
    </source>
</evidence>
<feature type="compositionally biased region" description="Polar residues" evidence="5">
    <location>
        <begin position="2028"/>
        <end position="2041"/>
    </location>
</feature>
<feature type="region of interest" description="Disordered" evidence="5">
    <location>
        <begin position="1905"/>
        <end position="1930"/>
    </location>
</feature>
<dbReference type="PANTHER" id="PTHR32305:SF15">
    <property type="entry name" value="PROTEIN RHSA-RELATED"/>
    <property type="match status" value="1"/>
</dbReference>
<dbReference type="Pfam" id="PF12255">
    <property type="entry name" value="TcdB_toxin_midC"/>
    <property type="match status" value="1"/>
</dbReference>
<evidence type="ECO:0000313" key="9">
    <source>
        <dbReference type="Proteomes" id="UP001201980"/>
    </source>
</evidence>
<dbReference type="InterPro" id="IPR022044">
    <property type="entry name" value="TcdB_toxin_mid/C"/>
</dbReference>
<gene>
    <name evidence="8" type="ORF">MKZ38_003436</name>
</gene>
<keyword evidence="2" id="KW-0964">Secreted</keyword>
<dbReference type="PANTHER" id="PTHR32305">
    <property type="match status" value="1"/>
</dbReference>
<accession>A0AAD5WQN3</accession>
<keyword evidence="4" id="KW-0843">Virulence</keyword>
<evidence type="ECO:0000313" key="8">
    <source>
        <dbReference type="EMBL" id="KAJ2899080.1"/>
    </source>
</evidence>
<feature type="region of interest" description="Disordered" evidence="5">
    <location>
        <begin position="1"/>
        <end position="56"/>
    </location>
</feature>
<dbReference type="PRINTS" id="PR01341">
    <property type="entry name" value="SALSPVBPROT"/>
</dbReference>
<feature type="domain" description="Insecticide toxin TcdB middle/C-terminal" evidence="6">
    <location>
        <begin position="948"/>
        <end position="1054"/>
    </location>
</feature>
<dbReference type="Pfam" id="PF13517">
    <property type="entry name" value="FG-GAP_3"/>
    <property type="match status" value="1"/>
</dbReference>
<dbReference type="Gene3D" id="2.180.10.10">
    <property type="entry name" value="RHS repeat-associated core"/>
    <property type="match status" value="1"/>
</dbReference>
<dbReference type="EMBL" id="JAKWBI020000208">
    <property type="protein sequence ID" value="KAJ2899080.1"/>
    <property type="molecule type" value="Genomic_DNA"/>
</dbReference>
<dbReference type="Pfam" id="PF03534">
    <property type="entry name" value="SpvB"/>
    <property type="match status" value="1"/>
</dbReference>
<dbReference type="InterPro" id="IPR003284">
    <property type="entry name" value="Sal_SpvB"/>
</dbReference>
<comment type="subcellular location">
    <subcellularLocation>
        <location evidence="1">Secreted</location>
    </subcellularLocation>
</comment>
<feature type="region of interest" description="Disordered" evidence="5">
    <location>
        <begin position="2028"/>
        <end position="2048"/>
    </location>
</feature>
<evidence type="ECO:0000259" key="6">
    <source>
        <dbReference type="Pfam" id="PF12255"/>
    </source>
</evidence>
<feature type="domain" description="Insecticide toxin TcdB middle/N-terminal" evidence="7">
    <location>
        <begin position="736"/>
        <end position="863"/>
    </location>
</feature>
<dbReference type="InterPro" id="IPR022045">
    <property type="entry name" value="TcdB_toxin_mid/N"/>
</dbReference>
<comment type="caution">
    <text evidence="8">The sequence shown here is derived from an EMBL/GenBank/DDBJ whole genome shotgun (WGS) entry which is preliminary data.</text>
</comment>
<dbReference type="InterPro" id="IPR028994">
    <property type="entry name" value="Integrin_alpha_N"/>
</dbReference>
<dbReference type="InterPro" id="IPR013517">
    <property type="entry name" value="FG-GAP"/>
</dbReference>
<organism evidence="8 9">
    <name type="scientific">Zalerion maritima</name>
    <dbReference type="NCBI Taxonomy" id="339359"/>
    <lineage>
        <taxon>Eukaryota</taxon>
        <taxon>Fungi</taxon>
        <taxon>Dikarya</taxon>
        <taxon>Ascomycota</taxon>
        <taxon>Pezizomycotina</taxon>
        <taxon>Sordariomycetes</taxon>
        <taxon>Lulworthiomycetidae</taxon>
        <taxon>Lulworthiales</taxon>
        <taxon>Lulworthiaceae</taxon>
        <taxon>Zalerion</taxon>
    </lineage>
</organism>
<dbReference type="NCBIfam" id="TIGR03696">
    <property type="entry name" value="Rhs_assc_core"/>
    <property type="match status" value="1"/>
</dbReference>
<keyword evidence="9" id="KW-1185">Reference proteome</keyword>
<name>A0AAD5WQN3_9PEZI</name>
<feature type="compositionally biased region" description="Low complexity" evidence="5">
    <location>
        <begin position="30"/>
        <end position="49"/>
    </location>
</feature>
<reference evidence="8" key="1">
    <citation type="submission" date="2022-07" db="EMBL/GenBank/DDBJ databases">
        <title>Draft genome sequence of Zalerion maritima ATCC 34329, a (micro)plastics degrading marine fungus.</title>
        <authorList>
            <person name="Paco A."/>
            <person name="Goncalves M.F.M."/>
            <person name="Rocha-Santos T.A.P."/>
            <person name="Alves A."/>
        </authorList>
    </citation>
    <scope>NUCLEOTIDE SEQUENCE</scope>
    <source>
        <strain evidence="8">ATCC 34329</strain>
    </source>
</reference>
<dbReference type="GO" id="GO:0005576">
    <property type="term" value="C:extracellular region"/>
    <property type="evidence" value="ECO:0007669"/>
    <property type="project" value="UniProtKB-SubCell"/>
</dbReference>
<evidence type="ECO:0000256" key="2">
    <source>
        <dbReference type="ARBA" id="ARBA00022525"/>
    </source>
</evidence>
<protein>
    <submittedName>
        <fullName evidence="8">SpvB-domain-containing protein</fullName>
    </submittedName>
</protein>
<proteinExistence type="predicted"/>
<evidence type="ECO:0000256" key="4">
    <source>
        <dbReference type="ARBA" id="ARBA00023026"/>
    </source>
</evidence>
<dbReference type="InterPro" id="IPR050708">
    <property type="entry name" value="T6SS_VgrG/RHS"/>
</dbReference>
<feature type="region of interest" description="Disordered" evidence="5">
    <location>
        <begin position="2241"/>
        <end position="2283"/>
    </location>
</feature>
<dbReference type="InterPro" id="IPR022385">
    <property type="entry name" value="Rhs_assc_core"/>
</dbReference>
<dbReference type="Proteomes" id="UP001201980">
    <property type="component" value="Unassembled WGS sequence"/>
</dbReference>
<keyword evidence="3" id="KW-0732">Signal</keyword>
<dbReference type="GO" id="GO:0005737">
    <property type="term" value="C:cytoplasm"/>
    <property type="evidence" value="ECO:0007669"/>
    <property type="project" value="InterPro"/>
</dbReference>
<evidence type="ECO:0000256" key="3">
    <source>
        <dbReference type="ARBA" id="ARBA00022729"/>
    </source>
</evidence>
<dbReference type="SUPFAM" id="SSF69318">
    <property type="entry name" value="Integrin alpha N-terminal domain"/>
    <property type="match status" value="1"/>
</dbReference>
<evidence type="ECO:0000256" key="5">
    <source>
        <dbReference type="SAM" id="MobiDB-lite"/>
    </source>
</evidence>
<sequence length="2495" mass="271093">MASLGRGSRNEGGAKGVNMSWNSPGAGQPQATSSSSRATLSQASKSNPSSGGGSGSGYYASPAPVLNVPKSGGAFKSVDEKFEVNPVTGTCSLAVPLQLPAARNKLAPEISLEYDSGLGNGAFGLGWKVGIPAITRKTAKSLPKYLDDEESDPFLFGNEEDLVPKLAGKADGSYEEGIRGDYTVRSYWPLTEGSFFRIERWFVPGEPGRTHWRTISPNNVTSLYGVSSNSRIADPSDDSRIFSWLLDSTYDSRGNAIKYLYKEENSDNVDLAQANELHRTGISRSSNRYIKSIRYGNRHPNRDQHTWAILDAVADDDWMFEAVFDYDDHSEANATSIPDQAWSVRQDPYSAYCAGFEIRTYRLCRRILVFHHLKEELGLEDCLTGSMSLVYQESPTVSMLASVTQSGHSWAPGSGELAGSYRTKSFPIMELGYSRVDLSNASISPVSSSSLESLPVGLMSPYRWVDLDGAGKPDMLLARETGWYRMKNHSSVDASSGTANVLFGPAQPMPSIPSPGAGSAGMFMDVDGSGKLNLVSTDPDCLGFFERTAEGGWTEFRSFPSWPTVDIQNPNLRFLDLTGDGLADIVIAEADKFVWYRSMGTRGYADMATTLTSPSEERGARILFSDGVESLFLADLTGDGLTDLARIRNGEVCYWPNTGYGTFGAKVIMDNSPWFDTYDTGNVSGRIQLADMDGTGVSDILYFPAGGGLQVYLNRAGNGWSAAHEIASFPLLDSASQIDVVDLFGLGLHCLVWSTSLPSAGRGMCLQYLDFTKCTKPYLLTSFKTAGREMRMQYSSSTSFYEQDQASGRPWPVSLPFPLQCLSKVVTYDHLSRSYQTKKYRYHDGYFDGVEREFRGFGVSKTTTFECFLLERSASSFPGPEEVECAFTPTPPSLQVSWYNVGMWTELEQARSIYQSEFYPLPGLPVGSISLHKPDISPSKLTGDEARQAHRALKGSLIHQETFQLDGSEKESVPISMNDNRVSVTMLQPAASRAPGVFLVTPNESVAFQVERNQEDPRIQHNLTLSTDNYGNVTKSVSIAYGRRAAFRTADYTADDWAVQGSDVIVYTENDFTNDIPNLPDDYHVPAPASTRVFEVNGVAPKRASLFTTADLSPDILLSLPQKPHSQDDPTTGLRLVSRSQTRYRADDLSGLLAGGQLESLALPGESYSLAFTADMIESTFKAPGGASLLDNLSILTSNKENGAGYVDLDSDECLWVPSGRQRMGSSLEATPKEELASARSSFFQPTIMTDPFGNSQTVKYDDYCLQPVQVVDAVGNVSSVEIDYSCLQPRLATDANGNQTACTYDEMGKCVGTAVMGKPSRPTGDNLDYFQPSQTDASLSQALTKPPSGLGPDLLQEASSCSFSCFPSLSEAGVWVPGFSISIAREVHVGNRPDPPNPPSPDPRLAIGISYFDGQGRILQRRDLSARGPAGEEWVASECKVLASSGAVAREYDSFVADTPAFARPGAGVVFATHFLDSAGRPVATVLPNNTWTKATHGAWGQAEYDAGDTVGVADPFADADVGTYLQGLEEGRASAFKTQLWGASHGSSPALMGAYAGTPSTALLDPLGRPYLTVSDNGGGNRFATRLFQDIQGCVRRVVDKEGRVVSLSTYDCLGARICSTGMEAGSTWLVNDVAGSPVATLDGRGVRHRTVYDELRRPTRVFVKNVITGGGDNEDEIVAQVVEYGEQQPGAEGNNLRGKVCRTSDQALVATTAGYDLLGNPVRGTERLVKEYKGNVDWRDPAVVEMENEVFTWASDHDALGRLVYQTRTDGSVVKNTYNYRGALESVEASGSSGTGGGGTAVVKAIAYNARGQKTSVEYGNGSKTEFRHDPETFAVTAKKTVAAAGNTVQDLRYTLDCVGKIVRIEDFAQQDVYFRGVVVRPTKSFAYDALGRLVRATGREHLGQRGGASSPYGSAGKPRVESPSDGKAMTNYVETYVYSPEGNISSMSHGVEDRTAQGWTRTYQYAEPSQIEPDKHSNRLSSTSVGGVASLFSYAGAEGVAGLPTSTSEFSLLRWNLQSHLGASSKQAVSNGGTPETTYYRYDSNNRRVRKVTESYAAPGEKPVRSKDHMYMNGANIEVFRKHGGTKDAPASERWSWHVKDGQSDVLLVEASKQLDEGGGAGSENAAFEGVVSRYIVSDHIGSASLELGEDGAVISMEEFSPYGSTTYDAAAANLQVDKRYRLAGKERDKETGLYYFENRYLLPWLGRWLSPDPIGTADGLNLYCYVGCDPVNKVDPTGLNGDDPPDKEAKTNANKGADPRGNQVPLQQERAPASPDDPRYQMYRMAMRESLPYSDMWKTFADRNVVGGAARADLNKATHFPIMLAQRLAPIEFLQFPKLPSMIAYEMLRREPVPWAGSLRNVGLEYIAKDPHDFIKNDLRETFQKKAQGERVPTFFELANTFVASYPGAATSIAIRFGARSAASHAFSNLLGPMINVPAWKIHFSITGVRIMAHVWRNSNKYAIGATVGGQLAVQAFNKQFGATEGSEKE</sequence>